<dbReference type="AlphaFoldDB" id="A0A9P0API5"/>
<keyword evidence="2" id="KW-1185">Reference proteome</keyword>
<protein>
    <submittedName>
        <fullName evidence="1">Uncharacterized protein</fullName>
    </submittedName>
</protein>
<evidence type="ECO:0000313" key="2">
    <source>
        <dbReference type="Proteomes" id="UP001152759"/>
    </source>
</evidence>
<reference evidence="1" key="1">
    <citation type="submission" date="2021-12" db="EMBL/GenBank/DDBJ databases">
        <authorList>
            <person name="King R."/>
        </authorList>
    </citation>
    <scope>NUCLEOTIDE SEQUENCE</scope>
</reference>
<sequence length="150" mass="16820">MCNVSLDTKDVQCNVSPETGVAQCNMACNKMCNVSVVTNVQCNVSPETGVAQCNMALETEDVECNVLLETEGAQCTMILETEDMQTDGAELFEGSRASLHRTLKKIGFEFNKLNNRIVLMEKPEIALKRCFYLRAIKKVDWNKLIFQDKT</sequence>
<name>A0A9P0API5_BEMTA</name>
<gene>
    <name evidence="1" type="ORF">BEMITA_LOCUS14190</name>
</gene>
<evidence type="ECO:0000313" key="1">
    <source>
        <dbReference type="EMBL" id="CAH0396083.1"/>
    </source>
</evidence>
<proteinExistence type="predicted"/>
<accession>A0A9P0API5</accession>
<dbReference type="Proteomes" id="UP001152759">
    <property type="component" value="Chromosome 9"/>
</dbReference>
<dbReference type="EMBL" id="OU963870">
    <property type="protein sequence ID" value="CAH0396083.1"/>
    <property type="molecule type" value="Genomic_DNA"/>
</dbReference>
<organism evidence="1 2">
    <name type="scientific">Bemisia tabaci</name>
    <name type="common">Sweetpotato whitefly</name>
    <name type="synonym">Aleurodes tabaci</name>
    <dbReference type="NCBI Taxonomy" id="7038"/>
    <lineage>
        <taxon>Eukaryota</taxon>
        <taxon>Metazoa</taxon>
        <taxon>Ecdysozoa</taxon>
        <taxon>Arthropoda</taxon>
        <taxon>Hexapoda</taxon>
        <taxon>Insecta</taxon>
        <taxon>Pterygota</taxon>
        <taxon>Neoptera</taxon>
        <taxon>Paraneoptera</taxon>
        <taxon>Hemiptera</taxon>
        <taxon>Sternorrhyncha</taxon>
        <taxon>Aleyrodoidea</taxon>
        <taxon>Aleyrodidae</taxon>
        <taxon>Aleyrodinae</taxon>
        <taxon>Bemisia</taxon>
    </lineage>
</organism>